<dbReference type="PANTHER" id="PTHR39168">
    <property type="entry name" value="TRANSCRIPTIONAL REGULATOR-RELATED"/>
    <property type="match status" value="1"/>
</dbReference>
<dbReference type="PANTHER" id="PTHR39168:SF2">
    <property type="entry name" value="HTH-TYPE TRANSCRIPTIONAL REGULATOR CMTR"/>
    <property type="match status" value="1"/>
</dbReference>
<dbReference type="GO" id="GO:0046686">
    <property type="term" value="P:response to cadmium ion"/>
    <property type="evidence" value="ECO:0007669"/>
    <property type="project" value="TreeGrafter"/>
</dbReference>
<dbReference type="InterPro" id="IPR011991">
    <property type="entry name" value="ArsR-like_HTH"/>
</dbReference>
<reference evidence="2 3" key="1">
    <citation type="submission" date="2020-07" db="EMBL/GenBank/DDBJ databases">
        <title>Sequencing the genomes of 1000 actinobacteria strains.</title>
        <authorList>
            <person name="Klenk H.-P."/>
        </authorList>
    </citation>
    <scope>NUCLEOTIDE SEQUENCE [LARGE SCALE GENOMIC DNA]</scope>
    <source>
        <strain evidence="2 3">DSM 45772</strain>
    </source>
</reference>
<dbReference type="Gene3D" id="1.10.10.10">
    <property type="entry name" value="Winged helix-like DNA-binding domain superfamily/Winged helix DNA-binding domain"/>
    <property type="match status" value="1"/>
</dbReference>
<evidence type="ECO:0000313" key="2">
    <source>
        <dbReference type="EMBL" id="NYD33965.1"/>
    </source>
</evidence>
<dbReference type="SUPFAM" id="SSF46785">
    <property type="entry name" value="Winged helix' DNA-binding domain"/>
    <property type="match status" value="1"/>
</dbReference>
<dbReference type="CDD" id="cd00090">
    <property type="entry name" value="HTH_ARSR"/>
    <property type="match status" value="1"/>
</dbReference>
<evidence type="ECO:0000259" key="1">
    <source>
        <dbReference type="PROSITE" id="PS50987"/>
    </source>
</evidence>
<dbReference type="GO" id="GO:0003677">
    <property type="term" value="F:DNA binding"/>
    <property type="evidence" value="ECO:0007669"/>
    <property type="project" value="UniProtKB-KW"/>
</dbReference>
<protein>
    <submittedName>
        <fullName evidence="2">DNA-binding transcriptional ArsR family regulator</fullName>
    </submittedName>
</protein>
<dbReference type="SMART" id="SM00418">
    <property type="entry name" value="HTH_ARSR"/>
    <property type="match status" value="1"/>
</dbReference>
<dbReference type="Pfam" id="PF01022">
    <property type="entry name" value="HTH_5"/>
    <property type="match status" value="1"/>
</dbReference>
<comment type="caution">
    <text evidence="2">The sequence shown here is derived from an EMBL/GenBank/DDBJ whole genome shotgun (WGS) entry which is preliminary data.</text>
</comment>
<dbReference type="GO" id="GO:0010288">
    <property type="term" value="P:response to lead ion"/>
    <property type="evidence" value="ECO:0007669"/>
    <property type="project" value="TreeGrafter"/>
</dbReference>
<proteinExistence type="predicted"/>
<dbReference type="InterPro" id="IPR036390">
    <property type="entry name" value="WH_DNA-bd_sf"/>
</dbReference>
<name>A0A7Y9DR47_9PSEU</name>
<dbReference type="InterPro" id="IPR001845">
    <property type="entry name" value="HTH_ArsR_DNA-bd_dom"/>
</dbReference>
<organism evidence="2 3">
    <name type="scientific">Actinomycetospora corticicola</name>
    <dbReference type="NCBI Taxonomy" id="663602"/>
    <lineage>
        <taxon>Bacteria</taxon>
        <taxon>Bacillati</taxon>
        <taxon>Actinomycetota</taxon>
        <taxon>Actinomycetes</taxon>
        <taxon>Pseudonocardiales</taxon>
        <taxon>Pseudonocardiaceae</taxon>
        <taxon>Actinomycetospora</taxon>
    </lineage>
</organism>
<gene>
    <name evidence="2" type="ORF">BJ983_000067</name>
</gene>
<evidence type="ECO:0000313" key="3">
    <source>
        <dbReference type="Proteomes" id="UP000535890"/>
    </source>
</evidence>
<keyword evidence="3" id="KW-1185">Reference proteome</keyword>
<dbReference type="GO" id="GO:0097063">
    <property type="term" value="F:cadmium ion sensor activity"/>
    <property type="evidence" value="ECO:0007669"/>
    <property type="project" value="TreeGrafter"/>
</dbReference>
<dbReference type="PROSITE" id="PS50987">
    <property type="entry name" value="HTH_ARSR_2"/>
    <property type="match status" value="1"/>
</dbReference>
<sequence length="83" mass="8703">MALLDGPTYPARLAVDLGLSRSNVSNHLACLRGCGLVVASVEGRQTRYDLADPHLASALRELARVVLAVSITDACLDEADALA</sequence>
<dbReference type="InterPro" id="IPR052543">
    <property type="entry name" value="HTH_Metal-responsive_Reg"/>
</dbReference>
<feature type="domain" description="HTH arsR-type" evidence="1">
    <location>
        <begin position="1"/>
        <end position="70"/>
    </location>
</feature>
<accession>A0A7Y9DR47</accession>
<dbReference type="EMBL" id="JACCBN010000001">
    <property type="protein sequence ID" value="NYD33965.1"/>
    <property type="molecule type" value="Genomic_DNA"/>
</dbReference>
<dbReference type="GO" id="GO:0032791">
    <property type="term" value="F:lead ion binding"/>
    <property type="evidence" value="ECO:0007669"/>
    <property type="project" value="TreeGrafter"/>
</dbReference>
<keyword evidence="2" id="KW-0238">DNA-binding</keyword>
<dbReference type="InterPro" id="IPR036388">
    <property type="entry name" value="WH-like_DNA-bd_sf"/>
</dbReference>
<dbReference type="Proteomes" id="UP000535890">
    <property type="component" value="Unassembled WGS sequence"/>
</dbReference>
<dbReference type="GO" id="GO:0003700">
    <property type="term" value="F:DNA-binding transcription factor activity"/>
    <property type="evidence" value="ECO:0007669"/>
    <property type="project" value="InterPro"/>
</dbReference>
<dbReference type="AlphaFoldDB" id="A0A7Y9DR47"/>